<comment type="pathway">
    <text evidence="11 12">Cell wall biogenesis; peptidoglycan biosynthesis.</text>
</comment>
<evidence type="ECO:0000256" key="7">
    <source>
        <dbReference type="ARBA" id="ARBA00022960"/>
    </source>
</evidence>
<keyword evidence="17" id="KW-1185">Reference proteome</keyword>
<dbReference type="GO" id="GO:0000287">
    <property type="term" value="F:magnesium ion binding"/>
    <property type="evidence" value="ECO:0007669"/>
    <property type="project" value="UniProtKB-UniRule"/>
</dbReference>
<comment type="catalytic activity">
    <reaction evidence="11">
        <text>UDP-N-acetyl-alpha-D-muramoyl-L-alanyl-D-glutamate + meso-2,6-diaminopimelate + ATP = UDP-N-acetyl-alpha-D-muramoyl-L-alanyl-gamma-D-glutamyl-meso-2,6-diaminopimelate + ADP + phosphate + H(+)</text>
        <dbReference type="Rhea" id="RHEA:23676"/>
        <dbReference type="ChEBI" id="CHEBI:15378"/>
        <dbReference type="ChEBI" id="CHEBI:30616"/>
        <dbReference type="ChEBI" id="CHEBI:43474"/>
        <dbReference type="ChEBI" id="CHEBI:57791"/>
        <dbReference type="ChEBI" id="CHEBI:83900"/>
        <dbReference type="ChEBI" id="CHEBI:83905"/>
        <dbReference type="ChEBI" id="CHEBI:456216"/>
        <dbReference type="EC" id="6.3.2.13"/>
    </reaction>
</comment>
<dbReference type="RefSeq" id="WP_189766971.1">
    <property type="nucleotide sequence ID" value="NZ_BNCK01000001.1"/>
</dbReference>
<comment type="subcellular location">
    <subcellularLocation>
        <location evidence="11 12">Cytoplasm</location>
    </subcellularLocation>
</comment>
<protein>
    <recommendedName>
        <fullName evidence="11">UDP-N-acetylmuramoyl-L-alanyl-D-glutamate--2,6-diaminopimelate ligase</fullName>
        <ecNumber evidence="11">6.3.2.13</ecNumber>
    </recommendedName>
    <alternativeName>
        <fullName evidence="11">Meso-A2pm-adding enzyme</fullName>
    </alternativeName>
    <alternativeName>
        <fullName evidence="11">Meso-diaminopimelate-adding enzyme</fullName>
    </alternativeName>
    <alternativeName>
        <fullName evidence="11">UDP-MurNAc-L-Ala-D-Glu:meso-diaminopimelate ligase</fullName>
    </alternativeName>
    <alternativeName>
        <fullName evidence="11">UDP-MurNAc-tripeptide synthetase</fullName>
    </alternativeName>
    <alternativeName>
        <fullName evidence="11">UDP-N-acetylmuramyl-tripeptide synthetase</fullName>
    </alternativeName>
</protein>
<evidence type="ECO:0000256" key="12">
    <source>
        <dbReference type="RuleBase" id="RU004135"/>
    </source>
</evidence>
<dbReference type="GO" id="GO:0009252">
    <property type="term" value="P:peptidoglycan biosynthetic process"/>
    <property type="evidence" value="ECO:0007669"/>
    <property type="project" value="UniProtKB-UniRule"/>
</dbReference>
<dbReference type="Gene3D" id="3.40.1190.10">
    <property type="entry name" value="Mur-like, catalytic domain"/>
    <property type="match status" value="1"/>
</dbReference>
<dbReference type="Pfam" id="PF08245">
    <property type="entry name" value="Mur_ligase_M"/>
    <property type="match status" value="1"/>
</dbReference>
<reference evidence="16" key="1">
    <citation type="journal article" date="2014" name="Int. J. Syst. Evol. Microbiol.">
        <title>Complete genome sequence of Corynebacterium casei LMG S-19264T (=DSM 44701T), isolated from a smear-ripened cheese.</title>
        <authorList>
            <consortium name="US DOE Joint Genome Institute (JGI-PGF)"/>
            <person name="Walter F."/>
            <person name="Albersmeier A."/>
            <person name="Kalinowski J."/>
            <person name="Ruckert C."/>
        </authorList>
    </citation>
    <scope>NUCLEOTIDE SEQUENCE</scope>
    <source>
        <strain evidence="16">KCTC 42731</strain>
    </source>
</reference>
<dbReference type="GO" id="GO:0005524">
    <property type="term" value="F:ATP binding"/>
    <property type="evidence" value="ECO:0007669"/>
    <property type="project" value="UniProtKB-UniRule"/>
</dbReference>
<dbReference type="GO" id="GO:0004326">
    <property type="term" value="F:tetrahydrofolylpolyglutamate synthase activity"/>
    <property type="evidence" value="ECO:0007669"/>
    <property type="project" value="InterPro"/>
</dbReference>
<gene>
    <name evidence="11 16" type="primary">murE</name>
    <name evidence="16" type="ORF">GCM10017161_03270</name>
</gene>
<keyword evidence="5 11" id="KW-0547">Nucleotide-binding</keyword>
<feature type="modified residue" description="N6-carboxylysine" evidence="11">
    <location>
        <position position="236"/>
    </location>
</feature>
<feature type="binding site" evidence="11">
    <location>
        <position position="202"/>
    </location>
    <ligand>
        <name>UDP-N-acetyl-alpha-D-muramoyl-L-alanyl-D-glutamate</name>
        <dbReference type="ChEBI" id="CHEBI:83900"/>
    </ligand>
</feature>
<keyword evidence="2 11" id="KW-0963">Cytoplasm</keyword>
<feature type="binding site" evidence="11">
    <location>
        <position position="477"/>
    </location>
    <ligand>
        <name>meso-2,6-diaminopimelate</name>
        <dbReference type="ChEBI" id="CHEBI:57791"/>
    </ligand>
</feature>
<feature type="binding site" evidence="11">
    <location>
        <position position="168"/>
    </location>
    <ligand>
        <name>UDP-N-acetyl-alpha-D-muramoyl-L-alanyl-D-glutamate</name>
        <dbReference type="ChEBI" id="CHEBI:83900"/>
    </ligand>
</feature>
<dbReference type="Proteomes" id="UP000623842">
    <property type="component" value="Unassembled WGS sequence"/>
</dbReference>
<dbReference type="NCBIfam" id="NF001126">
    <property type="entry name" value="PRK00139.1-4"/>
    <property type="match status" value="1"/>
</dbReference>
<dbReference type="InterPro" id="IPR036565">
    <property type="entry name" value="Mur-like_cat_sf"/>
</dbReference>
<dbReference type="GO" id="GO:0005737">
    <property type="term" value="C:cytoplasm"/>
    <property type="evidence" value="ECO:0007669"/>
    <property type="project" value="UniProtKB-SubCell"/>
</dbReference>
<sequence length="509" mass="55955">MHKVSPLFIKNWLAEFEITLNVTFDEAERFLVNDSRQIKAHDIFCAINGHNQHGADFVDDALAKGCDLILLECDLASQHGNTQTRQNNAGQSVDVVSFYQLNRQLFALAKAFYQAPQDSLNIIGITGTNGKTSTSQILARLLQLHGENAAVIGTNGAGNIDHICPINNTTPGATELHQLMWQFKEQGDKHVVMEVSSHALAQGRVHSELFDIAMFTNLTRDHLDYHQTMENYAAAKFQIFSQQTQQLAVVNGDDNQAQAWLPRLDNKQSVVVYGFSPQISKASAFVQATEINLHAKGCDFLLRTHVGDIRLSSRLLGQFNIANLLGAIAVLVSRAVPLCTIAELVSKLSPIAGRMETYGGNGKVTAVVDYAHTPDALDNALVACRQHCKGALWVVFGCGGDRDTGKRALMGEVAEQHADHIVITNDNPRSEAPENIANDILSGCIHQEKINIVLERQEAVLFALNNAAAHDVVLLAGKGHENYIEMQGKRINYDERELVSSYFAQEARL</sequence>
<keyword evidence="9 11" id="KW-0131">Cell cycle</keyword>
<keyword evidence="4 11" id="KW-0132">Cell division</keyword>
<dbReference type="InterPro" id="IPR036615">
    <property type="entry name" value="Mur_ligase_C_dom_sf"/>
</dbReference>
<feature type="binding site" evidence="11">
    <location>
        <position position="481"/>
    </location>
    <ligand>
        <name>meso-2,6-diaminopimelate</name>
        <dbReference type="ChEBI" id="CHEBI:57791"/>
    </ligand>
</feature>
<dbReference type="Pfam" id="PF02875">
    <property type="entry name" value="Mur_ligase_C"/>
    <property type="match status" value="1"/>
</dbReference>
<comment type="caution">
    <text evidence="11">Lacks conserved residue(s) required for the propagation of feature annotation.</text>
</comment>
<evidence type="ECO:0000256" key="9">
    <source>
        <dbReference type="ARBA" id="ARBA00023306"/>
    </source>
</evidence>
<feature type="binding site" evidence="11">
    <location>
        <begin position="127"/>
        <end position="133"/>
    </location>
    <ligand>
        <name>ATP</name>
        <dbReference type="ChEBI" id="CHEBI:30616"/>
    </ligand>
</feature>
<dbReference type="InterPro" id="IPR000713">
    <property type="entry name" value="Mur_ligase_N"/>
</dbReference>
<feature type="binding site" evidence="11">
    <location>
        <position position="196"/>
    </location>
    <ligand>
        <name>UDP-N-acetyl-alpha-D-muramoyl-L-alanyl-D-glutamate</name>
        <dbReference type="ChEBI" id="CHEBI:83900"/>
    </ligand>
</feature>
<dbReference type="AlphaFoldDB" id="A0A919BCS2"/>
<accession>A0A919BCS2</accession>
<comment type="caution">
    <text evidence="16">The sequence shown here is derived from an EMBL/GenBank/DDBJ whole genome shotgun (WGS) entry which is preliminary data.</text>
</comment>
<evidence type="ECO:0000256" key="10">
    <source>
        <dbReference type="ARBA" id="ARBA00023316"/>
    </source>
</evidence>
<name>A0A919BCS2_9GAMM</name>
<dbReference type="SUPFAM" id="SSF53244">
    <property type="entry name" value="MurD-like peptide ligases, peptide-binding domain"/>
    <property type="match status" value="1"/>
</dbReference>
<dbReference type="EC" id="6.3.2.13" evidence="11"/>
<dbReference type="PANTHER" id="PTHR23135">
    <property type="entry name" value="MUR LIGASE FAMILY MEMBER"/>
    <property type="match status" value="1"/>
</dbReference>
<dbReference type="Gene3D" id="3.40.1390.10">
    <property type="entry name" value="MurE/MurF, N-terminal domain"/>
    <property type="match status" value="1"/>
</dbReference>
<feature type="binding site" evidence="11">
    <location>
        <position position="35"/>
    </location>
    <ligand>
        <name>UDP-N-acetyl-alpha-D-muramoyl-L-alanyl-D-glutamate</name>
        <dbReference type="ChEBI" id="CHEBI:83900"/>
    </ligand>
</feature>
<evidence type="ECO:0000259" key="14">
    <source>
        <dbReference type="Pfam" id="PF02875"/>
    </source>
</evidence>
<dbReference type="HAMAP" id="MF_00208">
    <property type="entry name" value="MurE"/>
    <property type="match status" value="1"/>
</dbReference>
<dbReference type="InterPro" id="IPR005761">
    <property type="entry name" value="UDP-N-AcMur-Glu-dNH2Pim_ligase"/>
</dbReference>
<keyword evidence="11" id="KW-0460">Magnesium</keyword>
<feature type="binding site" evidence="11">
    <location>
        <begin position="426"/>
        <end position="429"/>
    </location>
    <ligand>
        <name>meso-2,6-diaminopimelate</name>
        <dbReference type="ChEBI" id="CHEBI:57791"/>
    </ligand>
</feature>
<keyword evidence="10 11" id="KW-0961">Cell wall biogenesis/degradation</keyword>
<evidence type="ECO:0000313" key="17">
    <source>
        <dbReference type="Proteomes" id="UP000623842"/>
    </source>
</evidence>
<evidence type="ECO:0000259" key="15">
    <source>
        <dbReference type="Pfam" id="PF08245"/>
    </source>
</evidence>
<evidence type="ECO:0000256" key="1">
    <source>
        <dbReference type="ARBA" id="ARBA00005898"/>
    </source>
</evidence>
<evidence type="ECO:0000259" key="13">
    <source>
        <dbReference type="Pfam" id="PF01225"/>
    </source>
</evidence>
<feature type="domain" description="Mur ligase C-terminal" evidence="14">
    <location>
        <begin position="353"/>
        <end position="479"/>
    </location>
</feature>
<dbReference type="GO" id="GO:0051301">
    <property type="term" value="P:cell division"/>
    <property type="evidence" value="ECO:0007669"/>
    <property type="project" value="UniProtKB-KW"/>
</dbReference>
<dbReference type="Gene3D" id="3.90.190.20">
    <property type="entry name" value="Mur ligase, C-terminal domain"/>
    <property type="match status" value="1"/>
</dbReference>
<organism evidence="16 17">
    <name type="scientific">Thalassotalea marina</name>
    <dbReference type="NCBI Taxonomy" id="1673741"/>
    <lineage>
        <taxon>Bacteria</taxon>
        <taxon>Pseudomonadati</taxon>
        <taxon>Pseudomonadota</taxon>
        <taxon>Gammaproteobacteria</taxon>
        <taxon>Alteromonadales</taxon>
        <taxon>Colwelliaceae</taxon>
        <taxon>Thalassotalea</taxon>
    </lineage>
</organism>
<comment type="similarity">
    <text evidence="1 11">Belongs to the MurCDEF family. MurE subfamily.</text>
</comment>
<evidence type="ECO:0000256" key="4">
    <source>
        <dbReference type="ARBA" id="ARBA00022618"/>
    </source>
</evidence>
<dbReference type="NCBIfam" id="TIGR01085">
    <property type="entry name" value="murE"/>
    <property type="match status" value="1"/>
</dbReference>
<evidence type="ECO:0000256" key="5">
    <source>
        <dbReference type="ARBA" id="ARBA00022741"/>
    </source>
</evidence>
<evidence type="ECO:0000256" key="8">
    <source>
        <dbReference type="ARBA" id="ARBA00022984"/>
    </source>
</evidence>
<reference evidence="16" key="2">
    <citation type="submission" date="2020-09" db="EMBL/GenBank/DDBJ databases">
        <authorList>
            <person name="Sun Q."/>
            <person name="Kim S."/>
        </authorList>
    </citation>
    <scope>NUCLEOTIDE SEQUENCE</scope>
    <source>
        <strain evidence="16">KCTC 42731</strain>
    </source>
</reference>
<evidence type="ECO:0000256" key="3">
    <source>
        <dbReference type="ARBA" id="ARBA00022598"/>
    </source>
</evidence>
<comment type="function">
    <text evidence="11">Catalyzes the addition of meso-diaminopimelic acid to the nucleotide precursor UDP-N-acetylmuramoyl-L-alanyl-D-glutamate (UMAG) in the biosynthesis of bacterial cell-wall peptidoglycan.</text>
</comment>
<comment type="cofactor">
    <cofactor evidence="11">
        <name>Mg(2+)</name>
        <dbReference type="ChEBI" id="CHEBI:18420"/>
    </cofactor>
</comment>
<keyword evidence="7 11" id="KW-0133">Cell shape</keyword>
<dbReference type="SUPFAM" id="SSF53623">
    <property type="entry name" value="MurD-like peptide ligases, catalytic domain"/>
    <property type="match status" value="1"/>
</dbReference>
<feature type="binding site" evidence="11">
    <location>
        <position position="204"/>
    </location>
    <ligand>
        <name>UDP-N-acetyl-alpha-D-muramoyl-L-alanyl-D-glutamate</name>
        <dbReference type="ChEBI" id="CHEBI:83900"/>
    </ligand>
</feature>
<keyword evidence="8 11" id="KW-0573">Peptidoglycan synthesis</keyword>
<evidence type="ECO:0000256" key="11">
    <source>
        <dbReference type="HAMAP-Rule" id="MF_00208"/>
    </source>
</evidence>
<keyword evidence="3 11" id="KW-0436">Ligase</keyword>
<feature type="short sequence motif" description="Meso-diaminopimelate recognition motif" evidence="11">
    <location>
        <begin position="426"/>
        <end position="429"/>
    </location>
</feature>
<feature type="domain" description="Mur ligase N-terminal catalytic" evidence="13">
    <location>
        <begin position="30"/>
        <end position="113"/>
    </location>
</feature>
<dbReference type="PANTHER" id="PTHR23135:SF4">
    <property type="entry name" value="UDP-N-ACETYLMURAMOYL-L-ALANYL-D-GLUTAMATE--2,6-DIAMINOPIMELATE LIGASE MURE HOMOLOG, CHLOROPLASTIC"/>
    <property type="match status" value="1"/>
</dbReference>
<comment type="PTM">
    <text evidence="11">Carboxylation is probably crucial for Mg(2+) binding and, consequently, for the gamma-phosphate positioning of ATP.</text>
</comment>
<feature type="binding site" evidence="11">
    <location>
        <begin position="169"/>
        <end position="170"/>
    </location>
    <ligand>
        <name>UDP-N-acetyl-alpha-D-muramoyl-L-alanyl-D-glutamate</name>
        <dbReference type="ChEBI" id="CHEBI:83900"/>
    </ligand>
</feature>
<dbReference type="SUPFAM" id="SSF63418">
    <property type="entry name" value="MurE/MurF N-terminal domain"/>
    <property type="match status" value="1"/>
</dbReference>
<dbReference type="InterPro" id="IPR035911">
    <property type="entry name" value="MurE/MurF_N"/>
</dbReference>
<dbReference type="InterPro" id="IPR004101">
    <property type="entry name" value="Mur_ligase_C"/>
</dbReference>
<dbReference type="GO" id="GO:0008360">
    <property type="term" value="P:regulation of cell shape"/>
    <property type="evidence" value="ECO:0007669"/>
    <property type="project" value="UniProtKB-KW"/>
</dbReference>
<dbReference type="Pfam" id="PF01225">
    <property type="entry name" value="Mur_ligase"/>
    <property type="match status" value="1"/>
</dbReference>
<evidence type="ECO:0000256" key="2">
    <source>
        <dbReference type="ARBA" id="ARBA00022490"/>
    </source>
</evidence>
<dbReference type="EMBL" id="BNCK01000001">
    <property type="protein sequence ID" value="GHF79443.1"/>
    <property type="molecule type" value="Genomic_DNA"/>
</dbReference>
<dbReference type="GO" id="GO:0071555">
    <property type="term" value="P:cell wall organization"/>
    <property type="evidence" value="ECO:0007669"/>
    <property type="project" value="UniProtKB-KW"/>
</dbReference>
<dbReference type="GO" id="GO:0008765">
    <property type="term" value="F:UDP-N-acetylmuramoylalanyl-D-glutamate-2,6-diaminopimelate ligase activity"/>
    <property type="evidence" value="ECO:0007669"/>
    <property type="project" value="UniProtKB-UniRule"/>
</dbReference>
<evidence type="ECO:0000256" key="6">
    <source>
        <dbReference type="ARBA" id="ARBA00022840"/>
    </source>
</evidence>
<evidence type="ECO:0000313" key="16">
    <source>
        <dbReference type="EMBL" id="GHF79443.1"/>
    </source>
</evidence>
<dbReference type="InterPro" id="IPR013221">
    <property type="entry name" value="Mur_ligase_cen"/>
</dbReference>
<dbReference type="InterPro" id="IPR018109">
    <property type="entry name" value="Folylpolyglutamate_synth_CS"/>
</dbReference>
<dbReference type="PROSITE" id="PS01011">
    <property type="entry name" value="FOLYLPOLYGLU_SYNT_1"/>
    <property type="match status" value="1"/>
</dbReference>
<feature type="domain" description="Mur ligase central" evidence="15">
    <location>
        <begin position="125"/>
        <end position="330"/>
    </location>
</feature>
<feature type="binding site" evidence="11">
    <location>
        <position position="402"/>
    </location>
    <ligand>
        <name>meso-2,6-diaminopimelate</name>
        <dbReference type="ChEBI" id="CHEBI:57791"/>
    </ligand>
</feature>
<keyword evidence="6 11" id="KW-0067">ATP-binding</keyword>
<proteinExistence type="inferred from homology"/>